<evidence type="ECO:0000313" key="5">
    <source>
        <dbReference type="Proteomes" id="UP001597294"/>
    </source>
</evidence>
<organism evidence="4 5">
    <name type="scientific">Kiloniella antarctica</name>
    <dbReference type="NCBI Taxonomy" id="1550907"/>
    <lineage>
        <taxon>Bacteria</taxon>
        <taxon>Pseudomonadati</taxon>
        <taxon>Pseudomonadota</taxon>
        <taxon>Alphaproteobacteria</taxon>
        <taxon>Rhodospirillales</taxon>
        <taxon>Kiloniellaceae</taxon>
        <taxon>Kiloniella</taxon>
    </lineage>
</organism>
<dbReference type="EMBL" id="JBHUII010000004">
    <property type="protein sequence ID" value="MFD2205984.1"/>
    <property type="molecule type" value="Genomic_DNA"/>
</dbReference>
<sequence length="170" mass="19152">MDKTLDFGLLDFCVAEDDSFMQKLVKTMLISLGAKNIRLASDGTEAYELLRIKAPDLIFIDWTMKPTTGIDLVKKIREDSDPIISSVPIIMLTAHSKREFVEKAVIAGANDYLVKPVSPLLLQKRIEAIFKNRIPLSHQPENSTAPLARQRRNNNNLSENDETIEISLDD</sequence>
<dbReference type="SUPFAM" id="SSF52172">
    <property type="entry name" value="CheY-like"/>
    <property type="match status" value="1"/>
</dbReference>
<feature type="modified residue" description="4-aspartylphosphate" evidence="1">
    <location>
        <position position="61"/>
    </location>
</feature>
<feature type="compositionally biased region" description="Acidic residues" evidence="2">
    <location>
        <begin position="159"/>
        <end position="170"/>
    </location>
</feature>
<evidence type="ECO:0000259" key="3">
    <source>
        <dbReference type="PROSITE" id="PS50110"/>
    </source>
</evidence>
<comment type="caution">
    <text evidence="4">The sequence shown here is derived from an EMBL/GenBank/DDBJ whole genome shotgun (WGS) entry which is preliminary data.</text>
</comment>
<dbReference type="Pfam" id="PF00072">
    <property type="entry name" value="Response_reg"/>
    <property type="match status" value="1"/>
</dbReference>
<name>A0ABW5BK22_9PROT</name>
<dbReference type="PANTHER" id="PTHR43228:SF1">
    <property type="entry name" value="TWO-COMPONENT RESPONSE REGULATOR ARR22"/>
    <property type="match status" value="1"/>
</dbReference>
<evidence type="ECO:0000256" key="2">
    <source>
        <dbReference type="SAM" id="MobiDB-lite"/>
    </source>
</evidence>
<dbReference type="InterPro" id="IPR001789">
    <property type="entry name" value="Sig_transdc_resp-reg_receiver"/>
</dbReference>
<dbReference type="Proteomes" id="UP001597294">
    <property type="component" value="Unassembled WGS sequence"/>
</dbReference>
<evidence type="ECO:0000256" key="1">
    <source>
        <dbReference type="PROSITE-ProRule" id="PRU00169"/>
    </source>
</evidence>
<dbReference type="Gene3D" id="3.40.50.2300">
    <property type="match status" value="1"/>
</dbReference>
<proteinExistence type="predicted"/>
<feature type="region of interest" description="Disordered" evidence="2">
    <location>
        <begin position="140"/>
        <end position="170"/>
    </location>
</feature>
<protein>
    <submittedName>
        <fullName evidence="4">Response regulator</fullName>
    </submittedName>
</protein>
<gene>
    <name evidence="4" type="ORF">ACFSKO_10190</name>
</gene>
<dbReference type="SMART" id="SM00448">
    <property type="entry name" value="REC"/>
    <property type="match status" value="1"/>
</dbReference>
<reference evidence="5" key="1">
    <citation type="journal article" date="2019" name="Int. J. Syst. Evol. Microbiol.">
        <title>The Global Catalogue of Microorganisms (GCM) 10K type strain sequencing project: providing services to taxonomists for standard genome sequencing and annotation.</title>
        <authorList>
            <consortium name="The Broad Institute Genomics Platform"/>
            <consortium name="The Broad Institute Genome Sequencing Center for Infectious Disease"/>
            <person name="Wu L."/>
            <person name="Ma J."/>
        </authorList>
    </citation>
    <scope>NUCLEOTIDE SEQUENCE [LARGE SCALE GENOMIC DNA]</scope>
    <source>
        <strain evidence="5">CGMCC 4.7192</strain>
    </source>
</reference>
<keyword evidence="5" id="KW-1185">Reference proteome</keyword>
<dbReference type="PROSITE" id="PS50110">
    <property type="entry name" value="RESPONSE_REGULATORY"/>
    <property type="match status" value="1"/>
</dbReference>
<evidence type="ECO:0000313" key="4">
    <source>
        <dbReference type="EMBL" id="MFD2205984.1"/>
    </source>
</evidence>
<keyword evidence="1" id="KW-0597">Phosphoprotein</keyword>
<dbReference type="InterPro" id="IPR011006">
    <property type="entry name" value="CheY-like_superfamily"/>
</dbReference>
<accession>A0ABW5BK22</accession>
<feature type="domain" description="Response regulatory" evidence="3">
    <location>
        <begin position="11"/>
        <end position="130"/>
    </location>
</feature>
<dbReference type="RefSeq" id="WP_380251126.1">
    <property type="nucleotide sequence ID" value="NZ_JBHUII010000004.1"/>
</dbReference>
<dbReference type="InterPro" id="IPR052048">
    <property type="entry name" value="ST_Response_Regulator"/>
</dbReference>
<dbReference type="PANTHER" id="PTHR43228">
    <property type="entry name" value="TWO-COMPONENT RESPONSE REGULATOR"/>
    <property type="match status" value="1"/>
</dbReference>